<gene>
    <name evidence="3" type="primary">COM42_06025</name>
    <name evidence="3" type="ORF">TNIN_54851</name>
</gene>
<comment type="caution">
    <text evidence="3">The sequence shown here is derived from an EMBL/GenBank/DDBJ whole genome shotgun (WGS) entry which is preliminary data.</text>
</comment>
<dbReference type="Gene3D" id="1.10.740.10">
    <property type="entry name" value="Transferase Inhibitor Protein From Tn5, Chain"/>
    <property type="match status" value="1"/>
</dbReference>
<evidence type="ECO:0008006" key="5">
    <source>
        <dbReference type="Google" id="ProtNLM"/>
    </source>
</evidence>
<evidence type="ECO:0000313" key="4">
    <source>
        <dbReference type="Proteomes" id="UP000886998"/>
    </source>
</evidence>
<sequence>MEICTKILSNEEWKVLYMREYRVATLPEEPPNIKQAIIWLGKLGGFMNRKSDNLPGSMTLWRGYENLKESIVMLHIMTSQNCGIRSAETLQKFTAKIEKLEAKIERLERENESLKAENKALKIENAELKERLGLNSKNSSLPSSQRVVQNKKDKPKKRQKRRWSGVWA</sequence>
<dbReference type="AlphaFoldDB" id="A0A8X7CSP9"/>
<dbReference type="EMBL" id="BMAV01023781">
    <property type="protein sequence ID" value="GFY79833.1"/>
    <property type="molecule type" value="Genomic_DNA"/>
</dbReference>
<dbReference type="InterPro" id="IPR012337">
    <property type="entry name" value="RNaseH-like_sf"/>
</dbReference>
<accession>A0A8X7CSP9</accession>
<keyword evidence="1" id="KW-0175">Coiled coil</keyword>
<feature type="region of interest" description="Disordered" evidence="2">
    <location>
        <begin position="133"/>
        <end position="168"/>
    </location>
</feature>
<feature type="compositionally biased region" description="Polar residues" evidence="2">
    <location>
        <begin position="135"/>
        <end position="148"/>
    </location>
</feature>
<proteinExistence type="predicted"/>
<dbReference type="InterPro" id="IPR014737">
    <property type="entry name" value="Transposase_Tn5-like_C"/>
</dbReference>
<dbReference type="Proteomes" id="UP000886998">
    <property type="component" value="Unassembled WGS sequence"/>
</dbReference>
<organism evidence="3 4">
    <name type="scientific">Trichonephila inaurata madagascariensis</name>
    <dbReference type="NCBI Taxonomy" id="2747483"/>
    <lineage>
        <taxon>Eukaryota</taxon>
        <taxon>Metazoa</taxon>
        <taxon>Ecdysozoa</taxon>
        <taxon>Arthropoda</taxon>
        <taxon>Chelicerata</taxon>
        <taxon>Arachnida</taxon>
        <taxon>Araneae</taxon>
        <taxon>Araneomorphae</taxon>
        <taxon>Entelegynae</taxon>
        <taxon>Araneoidea</taxon>
        <taxon>Nephilidae</taxon>
        <taxon>Trichonephila</taxon>
        <taxon>Trichonephila inaurata</taxon>
    </lineage>
</organism>
<feature type="coiled-coil region" evidence="1">
    <location>
        <begin position="90"/>
        <end position="131"/>
    </location>
</feature>
<evidence type="ECO:0000256" key="1">
    <source>
        <dbReference type="SAM" id="Coils"/>
    </source>
</evidence>
<name>A0A8X7CSP9_9ARAC</name>
<feature type="compositionally biased region" description="Basic residues" evidence="2">
    <location>
        <begin position="153"/>
        <end position="168"/>
    </location>
</feature>
<protein>
    <recommendedName>
        <fullName evidence="5">Transposase</fullName>
    </recommendedName>
</protein>
<reference evidence="3" key="1">
    <citation type="submission" date="2020-08" db="EMBL/GenBank/DDBJ databases">
        <title>Multicomponent nature underlies the extraordinary mechanical properties of spider dragline silk.</title>
        <authorList>
            <person name="Kono N."/>
            <person name="Nakamura H."/>
            <person name="Mori M."/>
            <person name="Yoshida Y."/>
            <person name="Ohtoshi R."/>
            <person name="Malay A.D."/>
            <person name="Moran D.A.P."/>
            <person name="Tomita M."/>
            <person name="Numata K."/>
            <person name="Arakawa K."/>
        </authorList>
    </citation>
    <scope>NUCLEOTIDE SEQUENCE</scope>
</reference>
<evidence type="ECO:0000256" key="2">
    <source>
        <dbReference type="SAM" id="MobiDB-lite"/>
    </source>
</evidence>
<dbReference type="Gene3D" id="1.20.5.170">
    <property type="match status" value="1"/>
</dbReference>
<evidence type="ECO:0000313" key="3">
    <source>
        <dbReference type="EMBL" id="GFY79833.1"/>
    </source>
</evidence>
<keyword evidence="4" id="KW-1185">Reference proteome</keyword>
<dbReference type="SUPFAM" id="SSF53098">
    <property type="entry name" value="Ribonuclease H-like"/>
    <property type="match status" value="1"/>
</dbReference>